<name>A0A3L9ZZ56_9BACT</name>
<dbReference type="AlphaFoldDB" id="A0A3L9ZZ56"/>
<gene>
    <name evidence="6" type="ORF">JN00_0579</name>
</gene>
<dbReference type="Proteomes" id="UP000267246">
    <property type="component" value="Unassembled WGS sequence"/>
</dbReference>
<organism evidence="6 7">
    <name type="scientific">Metamycoplasma subdolum</name>
    <dbReference type="NCBI Taxonomy" id="92407"/>
    <lineage>
        <taxon>Bacteria</taxon>
        <taxon>Bacillati</taxon>
        <taxon>Mycoplasmatota</taxon>
        <taxon>Mycoplasmoidales</taxon>
        <taxon>Metamycoplasmataceae</taxon>
        <taxon>Metamycoplasma</taxon>
    </lineage>
</organism>
<dbReference type="PANTHER" id="PTHR30563:SF0">
    <property type="entry name" value="DNA RECOMBINATION PROTEIN RMUC"/>
    <property type="match status" value="1"/>
</dbReference>
<evidence type="ECO:0000256" key="1">
    <source>
        <dbReference type="ARBA" id="ARBA00003416"/>
    </source>
</evidence>
<dbReference type="PANTHER" id="PTHR30563">
    <property type="entry name" value="DNA RECOMBINATION PROTEIN RMUC"/>
    <property type="match status" value="1"/>
</dbReference>
<comment type="caution">
    <text evidence="6">The sequence shown here is derived from an EMBL/GenBank/DDBJ whole genome shotgun (WGS) entry which is preliminary data.</text>
</comment>
<accession>A0A3L9ZZ56</accession>
<evidence type="ECO:0000256" key="2">
    <source>
        <dbReference type="ARBA" id="ARBA00009840"/>
    </source>
</evidence>
<proteinExistence type="inferred from homology"/>
<keyword evidence="7" id="KW-1185">Reference proteome</keyword>
<protein>
    <submittedName>
        <fullName evidence="6">DNA anti-recombination protein RmuC</fullName>
    </submittedName>
</protein>
<comment type="function">
    <text evidence="1">Involved in DNA recombination.</text>
</comment>
<dbReference type="InterPro" id="IPR003798">
    <property type="entry name" value="DNA_recombination_RmuC"/>
</dbReference>
<comment type="similarity">
    <text evidence="2">Belongs to the RmuC family.</text>
</comment>
<dbReference type="OrthoDB" id="370725at2"/>
<keyword evidence="3" id="KW-0175">Coiled coil</keyword>
<evidence type="ECO:0000313" key="7">
    <source>
        <dbReference type="Proteomes" id="UP000267246"/>
    </source>
</evidence>
<evidence type="ECO:0000256" key="3">
    <source>
        <dbReference type="ARBA" id="ARBA00023054"/>
    </source>
</evidence>
<sequence length="491" mass="55826">MQIALIVVSILCLIALSLLLILTIKSLKNKGQIDISKNTDIKEIKEKIIGIEKVENTLFDQNSKFVENSNNNFGSFKSEMTKILSKEIEKINEKFQDKLKEINSLLLSNIKQQNDFKESINKDIINLKEINSETIKKSSDEFNKRIVEGLATINKEIDDKLRTKIEQKISDSFTNLKEDISTVSKNLNEFGVMSQELTKVRKLFEGVKTRGTGGEFLLEDLLADEIPNDLLLRQVNILKTKSAENVNFDPDELVENGEVKNQLVDFAIKHKDPKSGQVLLIPIDSKFPIESFQKYNDANSKEEQEKAFKQFKNDVLKMAKSIREKYIKPGITTPYAILYVPSNTIFLKASEFYASLPKDIVLVGPTLLKPMLVSLRMFNNVSFMQENLRKIYSSLESLETTVGYIDSNLSDVLKSSNTITSKATKARVHIGSALKKVQSITKQADKFNKEQGEDVSELKKVAQKEKKLLLQKMNEDDETNDFTDNESEEEN</sequence>
<feature type="compositionally biased region" description="Acidic residues" evidence="5">
    <location>
        <begin position="475"/>
        <end position="491"/>
    </location>
</feature>
<evidence type="ECO:0000313" key="6">
    <source>
        <dbReference type="EMBL" id="RMA77414.1"/>
    </source>
</evidence>
<dbReference type="GO" id="GO:0006310">
    <property type="term" value="P:DNA recombination"/>
    <property type="evidence" value="ECO:0007669"/>
    <property type="project" value="UniProtKB-KW"/>
</dbReference>
<evidence type="ECO:0000256" key="5">
    <source>
        <dbReference type="SAM" id="MobiDB-lite"/>
    </source>
</evidence>
<keyword evidence="4" id="KW-0233">DNA recombination</keyword>
<evidence type="ECO:0000256" key="4">
    <source>
        <dbReference type="ARBA" id="ARBA00023172"/>
    </source>
</evidence>
<dbReference type="RefSeq" id="WP_121941014.1">
    <property type="nucleotide sequence ID" value="NZ_CP137846.1"/>
</dbReference>
<reference evidence="6 7" key="1">
    <citation type="submission" date="2018-10" db="EMBL/GenBank/DDBJ databases">
        <title>Genomic Encyclopedia of Archaeal and Bacterial Type Strains, Phase II (KMG-II): from individual species to whole genera.</title>
        <authorList>
            <person name="Goeker M."/>
        </authorList>
    </citation>
    <scope>NUCLEOTIDE SEQUENCE [LARGE SCALE GENOMIC DNA]</scope>
    <source>
        <strain evidence="6 7">ATCC 29870</strain>
    </source>
</reference>
<feature type="region of interest" description="Disordered" evidence="5">
    <location>
        <begin position="470"/>
        <end position="491"/>
    </location>
</feature>
<dbReference type="EMBL" id="REFI01000012">
    <property type="protein sequence ID" value="RMA77414.1"/>
    <property type="molecule type" value="Genomic_DNA"/>
</dbReference>
<dbReference type="Pfam" id="PF02646">
    <property type="entry name" value="RmuC"/>
    <property type="match status" value="1"/>
</dbReference>